<reference evidence="2" key="1">
    <citation type="submission" date="2017-01" db="EMBL/GenBank/DDBJ databases">
        <authorList>
            <person name="Varghese N."/>
            <person name="Submissions S."/>
        </authorList>
    </citation>
    <scope>NUCLEOTIDE SEQUENCE [LARGE SCALE GENOMIC DNA]</scope>
    <source>
        <strain evidence="2">DSM 18017</strain>
    </source>
</reference>
<dbReference type="AlphaFoldDB" id="A0A1N7KMN5"/>
<keyword evidence="2" id="KW-1185">Reference proteome</keyword>
<name>A0A1N7KMN5_9FLAO</name>
<accession>A0A1N7KMN5</accession>
<organism evidence="1 2">
    <name type="scientific">Chryseobacterium ureilyticum</name>
    <dbReference type="NCBI Taxonomy" id="373668"/>
    <lineage>
        <taxon>Bacteria</taxon>
        <taxon>Pseudomonadati</taxon>
        <taxon>Bacteroidota</taxon>
        <taxon>Flavobacteriia</taxon>
        <taxon>Flavobacteriales</taxon>
        <taxon>Weeksellaceae</taxon>
        <taxon>Chryseobacterium group</taxon>
        <taxon>Chryseobacterium</taxon>
    </lineage>
</organism>
<gene>
    <name evidence="1" type="ORF">SAMN05421786_101606</name>
</gene>
<dbReference type="EMBL" id="FTOL01000001">
    <property type="protein sequence ID" value="SIS62817.1"/>
    <property type="molecule type" value="Genomic_DNA"/>
</dbReference>
<evidence type="ECO:0000313" key="2">
    <source>
        <dbReference type="Proteomes" id="UP000186744"/>
    </source>
</evidence>
<dbReference type="Proteomes" id="UP000186744">
    <property type="component" value="Unassembled WGS sequence"/>
</dbReference>
<protein>
    <submittedName>
        <fullName evidence="1">Uncharacterized protein</fullName>
    </submittedName>
</protein>
<sequence>MNRFTIVSKKDNIQKYEISSILLSINPKVLKVFFLNTD</sequence>
<proteinExistence type="predicted"/>
<evidence type="ECO:0000313" key="1">
    <source>
        <dbReference type="EMBL" id="SIS62817.1"/>
    </source>
</evidence>